<evidence type="ECO:0000313" key="2">
    <source>
        <dbReference type="Proteomes" id="UP000306409"/>
    </source>
</evidence>
<dbReference type="SUPFAM" id="SSF56209">
    <property type="entry name" value="Nitrile hydratase alpha chain"/>
    <property type="match status" value="1"/>
</dbReference>
<dbReference type="KEGG" id="rher:EHE19_014505"/>
<dbReference type="RefSeq" id="WP_137696832.1">
    <property type="nucleotide sequence ID" value="NZ_CP061336.1"/>
</dbReference>
<dbReference type="GO" id="GO:0046914">
    <property type="term" value="F:transition metal ion binding"/>
    <property type="evidence" value="ECO:0007669"/>
    <property type="project" value="InterPro"/>
</dbReference>
<dbReference type="OrthoDB" id="1740100at2"/>
<accession>A0A4U7JJ60</accession>
<protein>
    <submittedName>
        <fullName evidence="1">Uncharacterized protein</fullName>
    </submittedName>
</protein>
<name>A0A4U7JJ60_9FIRM</name>
<organism evidence="1 2">
    <name type="scientific">Ruminiclostridium herbifermentans</name>
    <dbReference type="NCBI Taxonomy" id="2488810"/>
    <lineage>
        <taxon>Bacteria</taxon>
        <taxon>Bacillati</taxon>
        <taxon>Bacillota</taxon>
        <taxon>Clostridia</taxon>
        <taxon>Eubacteriales</taxon>
        <taxon>Oscillospiraceae</taxon>
        <taxon>Ruminiclostridium</taxon>
    </lineage>
</organism>
<dbReference type="EMBL" id="CP061336">
    <property type="protein sequence ID" value="QNU66084.1"/>
    <property type="molecule type" value="Genomic_DNA"/>
</dbReference>
<dbReference type="AlphaFoldDB" id="A0A4U7JJ60"/>
<dbReference type="InterPro" id="IPR036648">
    <property type="entry name" value="CN_Hdrase_a/SCN_Hdrase_g_sf"/>
</dbReference>
<dbReference type="Proteomes" id="UP000306409">
    <property type="component" value="Chromosome"/>
</dbReference>
<proteinExistence type="predicted"/>
<sequence>MNNFSNDETQIKELIEKAVLDQEFKTLLIEDPDEAMKNFKLTEVQQLLVKSLRREDLEKLTPENLEEYFSADSAVYTPDAEEELNAEEADEEDI</sequence>
<keyword evidence="2" id="KW-1185">Reference proteome</keyword>
<dbReference type="GO" id="GO:0003824">
    <property type="term" value="F:catalytic activity"/>
    <property type="evidence" value="ECO:0007669"/>
    <property type="project" value="InterPro"/>
</dbReference>
<evidence type="ECO:0000313" key="1">
    <source>
        <dbReference type="EMBL" id="QNU66084.1"/>
    </source>
</evidence>
<reference evidence="1 2" key="1">
    <citation type="submission" date="2020-09" db="EMBL/GenBank/DDBJ databases">
        <title>Characterization and genome sequencing of Ruminiclostridium sp. nov. MA18.</title>
        <authorList>
            <person name="Rettenmaier R."/>
            <person name="Kowollik M.-L."/>
            <person name="Liebl W."/>
            <person name="Zverlov V."/>
        </authorList>
    </citation>
    <scope>NUCLEOTIDE SEQUENCE [LARGE SCALE GENOMIC DNA]</scope>
    <source>
        <strain evidence="1 2">MA18</strain>
    </source>
</reference>
<gene>
    <name evidence="1" type="ORF">EHE19_014505</name>
</gene>